<dbReference type="PANTHER" id="PTHR34883:SF15">
    <property type="entry name" value="EXTRACELLULAR SERINE-RICH PROTEIN"/>
    <property type="match status" value="1"/>
</dbReference>
<evidence type="ECO:0000313" key="2">
    <source>
        <dbReference type="Proteomes" id="UP000813385"/>
    </source>
</evidence>
<accession>A0A8K0XA38</accession>
<gene>
    <name evidence="1" type="ORF">B0T11DRAFT_205490</name>
</gene>
<feature type="non-terminal residue" evidence="1">
    <location>
        <position position="1"/>
    </location>
</feature>
<feature type="non-terminal residue" evidence="1">
    <location>
        <position position="105"/>
    </location>
</feature>
<reference evidence="1" key="1">
    <citation type="journal article" date="2021" name="Nat. Commun.">
        <title>Genetic determinants of endophytism in the Arabidopsis root mycobiome.</title>
        <authorList>
            <person name="Mesny F."/>
            <person name="Miyauchi S."/>
            <person name="Thiergart T."/>
            <person name="Pickel B."/>
            <person name="Atanasova L."/>
            <person name="Karlsson M."/>
            <person name="Huettel B."/>
            <person name="Barry K.W."/>
            <person name="Haridas S."/>
            <person name="Chen C."/>
            <person name="Bauer D."/>
            <person name="Andreopoulos W."/>
            <person name="Pangilinan J."/>
            <person name="LaButti K."/>
            <person name="Riley R."/>
            <person name="Lipzen A."/>
            <person name="Clum A."/>
            <person name="Drula E."/>
            <person name="Henrissat B."/>
            <person name="Kohler A."/>
            <person name="Grigoriev I.V."/>
            <person name="Martin F.M."/>
            <person name="Hacquard S."/>
        </authorList>
    </citation>
    <scope>NUCLEOTIDE SEQUENCE</scope>
    <source>
        <strain evidence="1">MPI-CAGE-AT-0016</strain>
    </source>
</reference>
<dbReference type="PANTHER" id="PTHR34883">
    <property type="entry name" value="SERINE-RICH PROTEIN, PUTATIVE-RELATED-RELATED"/>
    <property type="match status" value="1"/>
</dbReference>
<organism evidence="1 2">
    <name type="scientific">Plectosphaerella cucumerina</name>
    <dbReference type="NCBI Taxonomy" id="40658"/>
    <lineage>
        <taxon>Eukaryota</taxon>
        <taxon>Fungi</taxon>
        <taxon>Dikarya</taxon>
        <taxon>Ascomycota</taxon>
        <taxon>Pezizomycotina</taxon>
        <taxon>Sordariomycetes</taxon>
        <taxon>Hypocreomycetidae</taxon>
        <taxon>Glomerellales</taxon>
        <taxon>Plectosphaerellaceae</taxon>
        <taxon>Plectosphaerella</taxon>
    </lineage>
</organism>
<dbReference type="Proteomes" id="UP000813385">
    <property type="component" value="Unassembled WGS sequence"/>
</dbReference>
<dbReference type="EMBL" id="JAGPXD010000001">
    <property type="protein sequence ID" value="KAH7377149.1"/>
    <property type="molecule type" value="Genomic_DNA"/>
</dbReference>
<keyword evidence="2" id="KW-1185">Reference proteome</keyword>
<comment type="caution">
    <text evidence="1">The sequence shown here is derived from an EMBL/GenBank/DDBJ whole genome shotgun (WGS) entry which is preliminary data.</text>
</comment>
<dbReference type="AlphaFoldDB" id="A0A8K0XA38"/>
<dbReference type="InterPro" id="IPR052953">
    <property type="entry name" value="Ser-rich/MCO-related"/>
</dbReference>
<protein>
    <submittedName>
        <fullName evidence="1">Cupredoxin</fullName>
    </submittedName>
</protein>
<dbReference type="Gene3D" id="2.60.40.420">
    <property type="entry name" value="Cupredoxins - blue copper proteins"/>
    <property type="match status" value="1"/>
</dbReference>
<dbReference type="OrthoDB" id="1921208at2759"/>
<evidence type="ECO:0000313" key="1">
    <source>
        <dbReference type="EMBL" id="KAH7377149.1"/>
    </source>
</evidence>
<dbReference type="InterPro" id="IPR008972">
    <property type="entry name" value="Cupredoxin"/>
</dbReference>
<dbReference type="CDD" id="cd00920">
    <property type="entry name" value="Cupredoxin"/>
    <property type="match status" value="1"/>
</dbReference>
<sequence length="105" mass="11023">VQVGPRGALVFEPPEVSASMGDVIRFNFVSGNHTATQSSLEQPCVANGGFDTGFIGVGDGMPRHVDYIVDTDQAWFHCRQADHCARGMVFAVNAGAQLGEVAASA</sequence>
<name>A0A8K0XA38_9PEZI</name>
<proteinExistence type="predicted"/>
<dbReference type="SUPFAM" id="SSF49503">
    <property type="entry name" value="Cupredoxins"/>
    <property type="match status" value="1"/>
</dbReference>